<feature type="active site" description="Proton acceptor" evidence="1">
    <location>
        <position position="192"/>
    </location>
</feature>
<dbReference type="InterPro" id="IPR015424">
    <property type="entry name" value="PyrdxlP-dep_Trfase"/>
</dbReference>
<dbReference type="Gene3D" id="3.40.640.10">
    <property type="entry name" value="Type I PLP-dependent aspartate aminotransferase-like (Major domain)"/>
    <property type="match status" value="1"/>
</dbReference>
<evidence type="ECO:0000256" key="2">
    <source>
        <dbReference type="PIRSR" id="PIRSR000390-2"/>
    </source>
</evidence>
<dbReference type="KEGG" id="tsv:DSM104635_03372"/>
<dbReference type="EC" id="2.6.1.98" evidence="4"/>
<dbReference type="GO" id="GO:0008483">
    <property type="term" value="F:transaminase activity"/>
    <property type="evidence" value="ECO:0007669"/>
    <property type="project" value="UniProtKB-KW"/>
</dbReference>
<keyword evidence="2 3" id="KW-0663">Pyridoxal phosphate</keyword>
<dbReference type="Pfam" id="PF01041">
    <property type="entry name" value="DegT_DnrJ_EryC1"/>
    <property type="match status" value="1"/>
</dbReference>
<evidence type="ECO:0000256" key="3">
    <source>
        <dbReference type="RuleBase" id="RU004508"/>
    </source>
</evidence>
<proteinExistence type="inferred from homology"/>
<dbReference type="Proteomes" id="UP000431269">
    <property type="component" value="Chromosome"/>
</dbReference>
<evidence type="ECO:0000256" key="1">
    <source>
        <dbReference type="PIRSR" id="PIRSR000390-1"/>
    </source>
</evidence>
<keyword evidence="4" id="KW-0808">Transferase</keyword>
<sequence>MIPFIDLQAQRARIADKIDAAVSKVIRSGAYIFGPEVKQLEGQLAAFAETKHCIGNANGTDALVLPLWAWGVGEGDAVFCPSFTFAATAEIVPWTNATPVFVDVLPDTYNIDPASLEAAIAGVKKDGKLKPKAVIAVDLFGQLADYPSIAAICKREGLKLIADSAQGYGATLNHKHPMTWADAQTTSFFPAKPLGCYGDGGATLTNNDDDNVLMRSLAFHGASGDDKYNCARIGMNSRLDTIQAAILIEKLAIFADEIRARNEIADRYAQMLEGVVTTPKVIEGGVSTWAQYVIEADDRDGLAANLRETGIPTAQYYPKPLHKQTAYENYPVGAGGLNVSETIAHRVLALPMHPYLDGQTQSKITNAIRDFVKAGS</sequence>
<organism evidence="4 5">
    <name type="scientific">Terricaulis silvestris</name>
    <dbReference type="NCBI Taxonomy" id="2686094"/>
    <lineage>
        <taxon>Bacteria</taxon>
        <taxon>Pseudomonadati</taxon>
        <taxon>Pseudomonadota</taxon>
        <taxon>Alphaproteobacteria</taxon>
        <taxon>Caulobacterales</taxon>
        <taxon>Caulobacteraceae</taxon>
        <taxon>Terricaulis</taxon>
    </lineage>
</organism>
<dbReference type="PANTHER" id="PTHR30244:SF42">
    <property type="entry name" value="UDP-2-ACETAMIDO-2-DEOXY-3-OXO-D-GLUCURONATE AMINOTRANSFERASE"/>
    <property type="match status" value="1"/>
</dbReference>
<reference evidence="5" key="1">
    <citation type="submission" date="2019-12" db="EMBL/GenBank/DDBJ databases">
        <title>Complete genome of Terracaulis silvestris 0127_4.</title>
        <authorList>
            <person name="Vieira S."/>
            <person name="Riedel T."/>
            <person name="Sproer C."/>
            <person name="Pascual J."/>
            <person name="Boedeker C."/>
            <person name="Overmann J."/>
        </authorList>
    </citation>
    <scope>NUCLEOTIDE SEQUENCE [LARGE SCALE GENOMIC DNA]</scope>
    <source>
        <strain evidence="5">0127_4</strain>
    </source>
</reference>
<dbReference type="InterPro" id="IPR015421">
    <property type="entry name" value="PyrdxlP-dep_Trfase_major"/>
</dbReference>
<dbReference type="EMBL" id="CP047045">
    <property type="protein sequence ID" value="QGZ96512.1"/>
    <property type="molecule type" value="Genomic_DNA"/>
</dbReference>
<keyword evidence="5" id="KW-1185">Reference proteome</keyword>
<name>A0A6I6MXZ4_9CAUL</name>
<evidence type="ECO:0000313" key="5">
    <source>
        <dbReference type="Proteomes" id="UP000431269"/>
    </source>
</evidence>
<dbReference type="InterPro" id="IPR000653">
    <property type="entry name" value="DegT/StrS_aminotransferase"/>
</dbReference>
<accession>A0A6I6MXZ4</accession>
<protein>
    <submittedName>
        <fullName evidence="4">UDP-2-acetamido-2-deoxy-3-oxo-D-glucuronate aminotransferase</fullName>
        <ecNumber evidence="4">2.6.1.98</ecNumber>
    </submittedName>
</protein>
<gene>
    <name evidence="4" type="primary">wbpE</name>
    <name evidence="4" type="ORF">DSM104635_03372</name>
</gene>
<comment type="similarity">
    <text evidence="3">Belongs to the DegT/DnrJ/EryC1 family.</text>
</comment>
<dbReference type="PANTHER" id="PTHR30244">
    <property type="entry name" value="TRANSAMINASE"/>
    <property type="match status" value="1"/>
</dbReference>
<dbReference type="PIRSF" id="PIRSF000390">
    <property type="entry name" value="PLP_StrS"/>
    <property type="match status" value="1"/>
</dbReference>
<dbReference type="GO" id="GO:0030170">
    <property type="term" value="F:pyridoxal phosphate binding"/>
    <property type="evidence" value="ECO:0007669"/>
    <property type="project" value="TreeGrafter"/>
</dbReference>
<dbReference type="SUPFAM" id="SSF53383">
    <property type="entry name" value="PLP-dependent transferases"/>
    <property type="match status" value="1"/>
</dbReference>
<dbReference type="AlphaFoldDB" id="A0A6I6MXZ4"/>
<dbReference type="CDD" id="cd00616">
    <property type="entry name" value="AHBA_syn"/>
    <property type="match status" value="1"/>
</dbReference>
<dbReference type="InterPro" id="IPR015422">
    <property type="entry name" value="PyrdxlP-dep_Trfase_small"/>
</dbReference>
<keyword evidence="4" id="KW-0032">Aminotransferase</keyword>
<dbReference type="Gene3D" id="3.90.1150.10">
    <property type="entry name" value="Aspartate Aminotransferase, domain 1"/>
    <property type="match status" value="1"/>
</dbReference>
<feature type="modified residue" description="N6-(pyridoxal phosphate)lysine" evidence="2">
    <location>
        <position position="192"/>
    </location>
</feature>
<dbReference type="GO" id="GO:0000271">
    <property type="term" value="P:polysaccharide biosynthetic process"/>
    <property type="evidence" value="ECO:0007669"/>
    <property type="project" value="TreeGrafter"/>
</dbReference>
<evidence type="ECO:0000313" key="4">
    <source>
        <dbReference type="EMBL" id="QGZ96512.1"/>
    </source>
</evidence>
<dbReference type="RefSeq" id="WP_158767295.1">
    <property type="nucleotide sequence ID" value="NZ_CP047045.1"/>
</dbReference>